<comment type="caution">
    <text evidence="1">The sequence shown here is derived from an EMBL/GenBank/DDBJ whole genome shotgun (WGS) entry which is preliminary data.</text>
</comment>
<reference evidence="1" key="1">
    <citation type="submission" date="2019-10" db="EMBL/GenBank/DDBJ databases">
        <authorList>
            <consortium name="Genoscope - CEA"/>
            <person name="William W."/>
        </authorList>
    </citation>
    <scope>NUCLEOTIDE SEQUENCE [LARGE SCALE GENOMIC DNA]</scope>
    <source>
        <strain evidence="1">BBR_PRJEB10994</strain>
    </source>
</reference>
<dbReference type="RefSeq" id="WP_156090559.1">
    <property type="nucleotide sequence ID" value="NZ_LR735015.1"/>
</dbReference>
<sequence length="111" mass="12873">MKSNLTLTTSNAESATKFFNSCDTSLSISELQKIINKIETFSGDEWLSLCHDIDQGELYRQWFICYDPEVTQTWEAYDYLTDDWFESPELSQVKAIIDRIENARIYTPIAA</sequence>
<keyword evidence="2" id="KW-1185">Reference proteome</keyword>
<accession>A0A7Z9BX06</accession>
<organism evidence="1 2">
    <name type="scientific">Planktothrix paucivesiculata PCC 9631</name>
    <dbReference type="NCBI Taxonomy" id="671071"/>
    <lineage>
        <taxon>Bacteria</taxon>
        <taxon>Bacillati</taxon>
        <taxon>Cyanobacteriota</taxon>
        <taxon>Cyanophyceae</taxon>
        <taxon>Oscillatoriophycideae</taxon>
        <taxon>Oscillatoriales</taxon>
        <taxon>Microcoleaceae</taxon>
        <taxon>Planktothrix</taxon>
    </lineage>
</organism>
<evidence type="ECO:0000313" key="1">
    <source>
        <dbReference type="EMBL" id="VXD22940.1"/>
    </source>
</evidence>
<dbReference type="EMBL" id="CZCS02000210">
    <property type="protein sequence ID" value="VXD22940.1"/>
    <property type="molecule type" value="Genomic_DNA"/>
</dbReference>
<gene>
    <name evidence="1" type="ORF">PL9631_680044</name>
</gene>
<name>A0A7Z9BX06_9CYAN</name>
<dbReference type="AlphaFoldDB" id="A0A7Z9BX06"/>
<dbReference type="OrthoDB" id="460035at2"/>
<evidence type="ECO:0000313" key="2">
    <source>
        <dbReference type="Proteomes" id="UP000182190"/>
    </source>
</evidence>
<dbReference type="Proteomes" id="UP000182190">
    <property type="component" value="Unassembled WGS sequence"/>
</dbReference>
<protein>
    <submittedName>
        <fullName evidence="1">Uncharacterized protein</fullName>
    </submittedName>
</protein>
<proteinExistence type="predicted"/>